<comment type="caution">
    <text evidence="3">The sequence shown here is derived from an EMBL/GenBank/DDBJ whole genome shotgun (WGS) entry which is preliminary data.</text>
</comment>
<reference evidence="3 4" key="1">
    <citation type="submission" date="2019-03" db="EMBL/GenBank/DDBJ databases">
        <title>Metabolic potential of uncultured bacteria and archaea associated with petroleum seepage in deep-sea sediments.</title>
        <authorList>
            <person name="Dong X."/>
            <person name="Hubert C."/>
        </authorList>
    </citation>
    <scope>NUCLEOTIDE SEQUENCE [LARGE SCALE GENOMIC DNA]</scope>
    <source>
        <strain evidence="3">E44_bin18</strain>
    </source>
</reference>
<proteinExistence type="predicted"/>
<organism evidence="3 4">
    <name type="scientific">candidate division TA06 bacterium</name>
    <dbReference type="NCBI Taxonomy" id="2250710"/>
    <lineage>
        <taxon>Bacteria</taxon>
        <taxon>Bacteria division TA06</taxon>
    </lineage>
</organism>
<dbReference type="Gene3D" id="3.30.429.10">
    <property type="entry name" value="Macrophage Migration Inhibitory Factor"/>
    <property type="match status" value="1"/>
</dbReference>
<dbReference type="InterPro" id="IPR014347">
    <property type="entry name" value="Tautomerase/MIF_sf"/>
</dbReference>
<dbReference type="Pfam" id="PF01361">
    <property type="entry name" value="Tautomerase"/>
    <property type="match status" value="1"/>
</dbReference>
<evidence type="ECO:0000313" key="4">
    <source>
        <dbReference type="Proteomes" id="UP000315525"/>
    </source>
</evidence>
<keyword evidence="1" id="KW-0413">Isomerase</keyword>
<accession>A0A523USB3</accession>
<dbReference type="Proteomes" id="UP000315525">
    <property type="component" value="Unassembled WGS sequence"/>
</dbReference>
<dbReference type="EMBL" id="SOJN01000088">
    <property type="protein sequence ID" value="TET45269.1"/>
    <property type="molecule type" value="Genomic_DNA"/>
</dbReference>
<evidence type="ECO:0000256" key="1">
    <source>
        <dbReference type="ARBA" id="ARBA00023235"/>
    </source>
</evidence>
<feature type="domain" description="4-oxalocrotonate tautomerase-like" evidence="2">
    <location>
        <begin position="2"/>
        <end position="61"/>
    </location>
</feature>
<name>A0A523USB3_UNCT6</name>
<dbReference type="InterPro" id="IPR004370">
    <property type="entry name" value="4-OT-like_dom"/>
</dbReference>
<dbReference type="GO" id="GO:0016853">
    <property type="term" value="F:isomerase activity"/>
    <property type="evidence" value="ECO:0007669"/>
    <property type="project" value="UniProtKB-KW"/>
</dbReference>
<protein>
    <submittedName>
        <fullName evidence="3">4-oxalocrotonate tautomerase</fullName>
    </submittedName>
</protein>
<gene>
    <name evidence="3" type="ORF">E3J62_07935</name>
</gene>
<sequence>MPTIRVDGPPIKDLDRKTYLVKLFAESAAEVYGMDIGHIVVLIRENAPENVGIGGELLVDRKQK</sequence>
<dbReference type="SUPFAM" id="SSF55331">
    <property type="entry name" value="Tautomerase/MIF"/>
    <property type="match status" value="1"/>
</dbReference>
<dbReference type="AlphaFoldDB" id="A0A523USB3"/>
<evidence type="ECO:0000259" key="2">
    <source>
        <dbReference type="Pfam" id="PF01361"/>
    </source>
</evidence>
<evidence type="ECO:0000313" key="3">
    <source>
        <dbReference type="EMBL" id="TET45269.1"/>
    </source>
</evidence>